<proteinExistence type="predicted"/>
<dbReference type="Gene3D" id="3.30.460.10">
    <property type="entry name" value="Beta Polymerase, domain 2"/>
    <property type="match status" value="1"/>
</dbReference>
<evidence type="ECO:0000313" key="1">
    <source>
        <dbReference type="EMBL" id="TQV87693.1"/>
    </source>
</evidence>
<gene>
    <name evidence="1" type="ORF">FLL46_09920</name>
</gene>
<dbReference type="AlphaFoldDB" id="A0A545UE33"/>
<name>A0A545UE33_9GAMM</name>
<organism evidence="1 2">
    <name type="scientific">Aliikangiella coralliicola</name>
    <dbReference type="NCBI Taxonomy" id="2592383"/>
    <lineage>
        <taxon>Bacteria</taxon>
        <taxon>Pseudomonadati</taxon>
        <taxon>Pseudomonadota</taxon>
        <taxon>Gammaproteobacteria</taxon>
        <taxon>Oceanospirillales</taxon>
        <taxon>Pleioneaceae</taxon>
        <taxon>Aliikangiella</taxon>
    </lineage>
</organism>
<reference evidence="1 2" key="1">
    <citation type="submission" date="2019-07" db="EMBL/GenBank/DDBJ databases">
        <title>Draft genome for Aliikangiella sp. M105.</title>
        <authorList>
            <person name="Wang G."/>
        </authorList>
    </citation>
    <scope>NUCLEOTIDE SEQUENCE [LARGE SCALE GENOMIC DNA]</scope>
    <source>
        <strain evidence="1 2">M105</strain>
    </source>
</reference>
<protein>
    <recommendedName>
        <fullName evidence="3">Nucleotidyltransferase domain-containing protein</fullName>
    </recommendedName>
</protein>
<dbReference type="OrthoDB" id="129321at2"/>
<sequence>MFGLGKFFRKKSKNISLQFEAALGENLHALIQYGSSVKGSARRDSDVNLLVVLNLSTPEAHSAIHEIILENPDIEPFTLGIRGFDRTVSSFAVKFLSISRHYKVLSGHDVLSRLNISLEHERFLAEQALRNLRLKIVHCFVKKGATKAYLRFVLSLTTSIIIDISEVLRCNELEVPVKHSERVDVFAKHFEFDVFVLKTLITYKESSYSLTQSEIENLHRNLFILLDNILLYIESNWHE</sequence>
<dbReference type="Proteomes" id="UP000315439">
    <property type="component" value="Unassembled WGS sequence"/>
</dbReference>
<evidence type="ECO:0000313" key="2">
    <source>
        <dbReference type="Proteomes" id="UP000315439"/>
    </source>
</evidence>
<evidence type="ECO:0008006" key="3">
    <source>
        <dbReference type="Google" id="ProtNLM"/>
    </source>
</evidence>
<comment type="caution">
    <text evidence="1">The sequence shown here is derived from an EMBL/GenBank/DDBJ whole genome shotgun (WGS) entry which is preliminary data.</text>
</comment>
<accession>A0A545UE33</accession>
<dbReference type="InterPro" id="IPR043519">
    <property type="entry name" value="NT_sf"/>
</dbReference>
<dbReference type="SUPFAM" id="SSF81301">
    <property type="entry name" value="Nucleotidyltransferase"/>
    <property type="match status" value="1"/>
</dbReference>
<keyword evidence="2" id="KW-1185">Reference proteome</keyword>
<dbReference type="EMBL" id="VIKS01000006">
    <property type="protein sequence ID" value="TQV87693.1"/>
    <property type="molecule type" value="Genomic_DNA"/>
</dbReference>
<dbReference type="RefSeq" id="WP_142893354.1">
    <property type="nucleotide sequence ID" value="NZ_ML660163.1"/>
</dbReference>